<dbReference type="EMBL" id="JADEYR010000001">
    <property type="protein sequence ID" value="MBE9403153.1"/>
    <property type="molecule type" value="Genomic_DNA"/>
</dbReference>
<keyword evidence="2" id="KW-1185">Reference proteome</keyword>
<organism evidence="1 2">
    <name type="scientific">Brachybacterium epidermidis</name>
    <dbReference type="NCBI Taxonomy" id="2781983"/>
    <lineage>
        <taxon>Bacteria</taxon>
        <taxon>Bacillati</taxon>
        <taxon>Actinomycetota</taxon>
        <taxon>Actinomycetes</taxon>
        <taxon>Micrococcales</taxon>
        <taxon>Dermabacteraceae</taxon>
        <taxon>Brachybacterium</taxon>
    </lineage>
</organism>
<dbReference type="Proteomes" id="UP000644727">
    <property type="component" value="Unassembled WGS sequence"/>
</dbReference>
<protein>
    <submittedName>
        <fullName evidence="1">DUF3515 family protein</fullName>
    </submittedName>
</protein>
<name>A0ABR9W1F0_9MICO</name>
<sequence>MLVLPALTGLLLGIAGCGTVRVPAGPAASDPLCAEIVLGAPHEMLGQPRAETSSQGTVAWGSGDDTVVLRCGVAPPGPTTDACTRLGDTDGIQVDWIVREQDGIVLLTTYGREPAIDISVPRAVAPDQPSAAAMDMGRLIDATIPATDHCVGPGDVE</sequence>
<reference evidence="1 2" key="1">
    <citation type="submission" date="2020-10" db="EMBL/GenBank/DDBJ databases">
        <title>Draft genome and description of Brachybacterium epidermidis sp nov.</title>
        <authorList>
            <person name="Boxberger M."/>
            <person name="La Scola B."/>
        </authorList>
    </citation>
    <scope>NUCLEOTIDE SEQUENCE [LARGE SCALE GENOMIC DNA]</scope>
    <source>
        <strain evidence="1 2">Marseille-Q2903</strain>
    </source>
</reference>
<accession>A0ABR9W1F0</accession>
<proteinExistence type="predicted"/>
<evidence type="ECO:0000313" key="1">
    <source>
        <dbReference type="EMBL" id="MBE9403153.1"/>
    </source>
</evidence>
<dbReference type="Pfam" id="PF12028">
    <property type="entry name" value="DUF3515"/>
    <property type="match status" value="1"/>
</dbReference>
<dbReference type="InterPro" id="IPR021903">
    <property type="entry name" value="DUF3515"/>
</dbReference>
<evidence type="ECO:0000313" key="2">
    <source>
        <dbReference type="Proteomes" id="UP000644727"/>
    </source>
</evidence>
<comment type="caution">
    <text evidence="1">The sequence shown here is derived from an EMBL/GenBank/DDBJ whole genome shotgun (WGS) entry which is preliminary data.</text>
</comment>
<gene>
    <name evidence="1" type="ORF">IOE58_02715</name>
</gene>